<keyword evidence="4" id="KW-0378">Hydrolase</keyword>
<gene>
    <name evidence="4" type="ORF">LX64_02808</name>
</gene>
<dbReference type="EMBL" id="QLLL01000005">
    <property type="protein sequence ID" value="RAJ03931.1"/>
    <property type="molecule type" value="Genomic_DNA"/>
</dbReference>
<protein>
    <submittedName>
        <fullName evidence="4">Murein DD-endopeptidase MepM/ murein hydrolase activator NlpD</fullName>
    </submittedName>
</protein>
<evidence type="ECO:0000259" key="3">
    <source>
        <dbReference type="Pfam" id="PF01551"/>
    </source>
</evidence>
<dbReference type="SUPFAM" id="SSF51261">
    <property type="entry name" value="Duplicated hybrid motif"/>
    <property type="match status" value="1"/>
</dbReference>
<keyword evidence="5" id="KW-1185">Reference proteome</keyword>
<proteinExistence type="predicted"/>
<dbReference type="OrthoDB" id="9810477at2"/>
<keyword evidence="2" id="KW-0472">Membrane</keyword>
<feature type="domain" description="M23ase beta-sheet core" evidence="3">
    <location>
        <begin position="199"/>
        <end position="295"/>
    </location>
</feature>
<evidence type="ECO:0000313" key="4">
    <source>
        <dbReference type="EMBL" id="RAJ03931.1"/>
    </source>
</evidence>
<dbReference type="RefSeq" id="WP_111598259.1">
    <property type="nucleotide sequence ID" value="NZ_QLLL01000005.1"/>
</dbReference>
<evidence type="ECO:0000256" key="1">
    <source>
        <dbReference type="SAM" id="Coils"/>
    </source>
</evidence>
<feature type="transmembrane region" description="Helical" evidence="2">
    <location>
        <begin position="29"/>
        <end position="51"/>
    </location>
</feature>
<sequence>MKKVKYFYNTQTLKYEKLVVSLRVKLLRILGFLSAAIVTGILFLSVAYRFLDSPNEKKLRRQLDEMKEQYANMRTSIKEVRGQLAELQHRDNDIYRVIFEASPIADSTRAGKPMPEPDVDMLEALPSGDVIADIAKSLNEVHNRIKKQEESYLQIDDLVKNKQKMLASIPAIQPVSNRDLDRIASGFSYRIDPIYKTVKFHSGLDFAAPMGTPIYSTGDGKVESASMSNVGYGNHVIVNHGYGYKTLYGHMVRMKVKAGQAVKRGDVIGWVGSTGKSTGPHCHYEVIKNGEKVDPVYFFFNDLTPEQFDRMLKIARSSNQSLD</sequence>
<dbReference type="FunFam" id="2.70.70.10:FF:000006">
    <property type="entry name" value="M23 family peptidase"/>
    <property type="match status" value="1"/>
</dbReference>
<dbReference type="AlphaFoldDB" id="A0A327QHV2"/>
<comment type="caution">
    <text evidence="4">The sequence shown here is derived from an EMBL/GenBank/DDBJ whole genome shotgun (WGS) entry which is preliminary data.</text>
</comment>
<keyword evidence="2" id="KW-0812">Transmembrane</keyword>
<evidence type="ECO:0000313" key="5">
    <source>
        <dbReference type="Proteomes" id="UP000249547"/>
    </source>
</evidence>
<feature type="coiled-coil region" evidence="1">
    <location>
        <begin position="56"/>
        <end position="90"/>
    </location>
</feature>
<dbReference type="PANTHER" id="PTHR21666">
    <property type="entry name" value="PEPTIDASE-RELATED"/>
    <property type="match status" value="1"/>
</dbReference>
<dbReference type="InterPro" id="IPR011055">
    <property type="entry name" value="Dup_hybrid_motif"/>
</dbReference>
<dbReference type="Gene3D" id="2.70.70.10">
    <property type="entry name" value="Glucose Permease (Domain IIA)"/>
    <property type="match status" value="1"/>
</dbReference>
<name>A0A327QHV2_9BACT</name>
<dbReference type="GO" id="GO:0004222">
    <property type="term" value="F:metalloendopeptidase activity"/>
    <property type="evidence" value="ECO:0007669"/>
    <property type="project" value="TreeGrafter"/>
</dbReference>
<dbReference type="Pfam" id="PF01551">
    <property type="entry name" value="Peptidase_M23"/>
    <property type="match status" value="1"/>
</dbReference>
<dbReference type="PANTHER" id="PTHR21666:SF286">
    <property type="entry name" value="LIPOPROTEIN NLPD"/>
    <property type="match status" value="1"/>
</dbReference>
<reference evidence="4 5" key="1">
    <citation type="submission" date="2018-06" db="EMBL/GenBank/DDBJ databases">
        <title>Genomic Encyclopedia of Archaeal and Bacterial Type Strains, Phase II (KMG-II): from individual species to whole genera.</title>
        <authorList>
            <person name="Goeker M."/>
        </authorList>
    </citation>
    <scope>NUCLEOTIDE SEQUENCE [LARGE SCALE GENOMIC DNA]</scope>
    <source>
        <strain evidence="4 5">DSM 23857</strain>
    </source>
</reference>
<dbReference type="CDD" id="cd12797">
    <property type="entry name" value="M23_peptidase"/>
    <property type="match status" value="1"/>
</dbReference>
<keyword evidence="1" id="KW-0175">Coiled coil</keyword>
<organism evidence="4 5">
    <name type="scientific">Chitinophaga skermanii</name>
    <dbReference type="NCBI Taxonomy" id="331697"/>
    <lineage>
        <taxon>Bacteria</taxon>
        <taxon>Pseudomonadati</taxon>
        <taxon>Bacteroidota</taxon>
        <taxon>Chitinophagia</taxon>
        <taxon>Chitinophagales</taxon>
        <taxon>Chitinophagaceae</taxon>
        <taxon>Chitinophaga</taxon>
    </lineage>
</organism>
<dbReference type="InterPro" id="IPR016047">
    <property type="entry name" value="M23ase_b-sheet_dom"/>
</dbReference>
<keyword evidence="2" id="KW-1133">Transmembrane helix</keyword>
<accession>A0A327QHV2</accession>
<dbReference type="InterPro" id="IPR050570">
    <property type="entry name" value="Cell_wall_metabolism_enzyme"/>
</dbReference>
<evidence type="ECO:0000256" key="2">
    <source>
        <dbReference type="SAM" id="Phobius"/>
    </source>
</evidence>
<dbReference type="Proteomes" id="UP000249547">
    <property type="component" value="Unassembled WGS sequence"/>
</dbReference>